<sequence>MKIHDGDLSKSKRGVSNKRKAETLIIDNECMSKKVIFRQRRALEPESLMLKKIFKKSDAVVYKGQLFQPSDLLLKTSLDNQYVMQEKPGTSSKINQEEAIINPINNMMKFKVLKNTEFVKKSGVLFPVNDLKVEDETNPNIPSSIIVPKVENSSSPKLHSIMPSKSIRVIPQNIQPLDLETILSGRDGNKKPIAGKVKKEDSNSSNGIGKYKSEYETIYPGIQPSIRGDSYFYCTICQTDLLLSTHGGSIQRHVLTMSHIDNARRLRVKLPMNYSSQQLPQHEHHQTFKKEYSKMFPGITASEYRPNFFYCLFCDINRPLGYRAFDMIKRHVETEQHQQSLPKAYRKNFAEEVDETPSKQMQVDEELLSTRMFGNDNDMFSIVKMEPPEEMETDDIKDPSLAKILQTSCTQQELSSTSNEQASNEYSTANEEISDFVMPEIKKEMEEIF</sequence>
<dbReference type="WBParaSite" id="ACRNAN_scaffold867.g25336.t1">
    <property type="protein sequence ID" value="ACRNAN_scaffold867.g25336.t1"/>
    <property type="gene ID" value="ACRNAN_scaffold867.g25336"/>
</dbReference>
<name>A0A914EKX9_9BILA</name>
<accession>A0A914EKX9</accession>
<evidence type="ECO:0000313" key="2">
    <source>
        <dbReference type="Proteomes" id="UP000887540"/>
    </source>
</evidence>
<reference evidence="3" key="1">
    <citation type="submission" date="2022-11" db="UniProtKB">
        <authorList>
            <consortium name="WormBaseParasite"/>
        </authorList>
    </citation>
    <scope>IDENTIFICATION</scope>
</reference>
<evidence type="ECO:0000256" key="1">
    <source>
        <dbReference type="SAM" id="MobiDB-lite"/>
    </source>
</evidence>
<dbReference type="AlphaFoldDB" id="A0A914EKX9"/>
<proteinExistence type="predicted"/>
<keyword evidence="2" id="KW-1185">Reference proteome</keyword>
<organism evidence="2 3">
    <name type="scientific">Acrobeloides nanus</name>
    <dbReference type="NCBI Taxonomy" id="290746"/>
    <lineage>
        <taxon>Eukaryota</taxon>
        <taxon>Metazoa</taxon>
        <taxon>Ecdysozoa</taxon>
        <taxon>Nematoda</taxon>
        <taxon>Chromadorea</taxon>
        <taxon>Rhabditida</taxon>
        <taxon>Tylenchina</taxon>
        <taxon>Cephalobomorpha</taxon>
        <taxon>Cephaloboidea</taxon>
        <taxon>Cephalobidae</taxon>
        <taxon>Acrobeloides</taxon>
    </lineage>
</organism>
<evidence type="ECO:0000313" key="3">
    <source>
        <dbReference type="WBParaSite" id="ACRNAN_scaffold867.g25336.t1"/>
    </source>
</evidence>
<protein>
    <submittedName>
        <fullName evidence="3">Uncharacterized protein</fullName>
    </submittedName>
</protein>
<feature type="compositionally biased region" description="Polar residues" evidence="1">
    <location>
        <begin position="409"/>
        <end position="431"/>
    </location>
</feature>
<dbReference type="Proteomes" id="UP000887540">
    <property type="component" value="Unplaced"/>
</dbReference>
<feature type="region of interest" description="Disordered" evidence="1">
    <location>
        <begin position="409"/>
        <end position="432"/>
    </location>
</feature>